<evidence type="ECO:0000259" key="4">
    <source>
        <dbReference type="SMART" id="SM00563"/>
    </source>
</evidence>
<evidence type="ECO:0000313" key="6">
    <source>
        <dbReference type="Proteomes" id="UP000092716"/>
    </source>
</evidence>
<keyword evidence="6" id="KW-1185">Reference proteome</keyword>
<dbReference type="GO" id="GO:0005783">
    <property type="term" value="C:endoplasmic reticulum"/>
    <property type="evidence" value="ECO:0007669"/>
    <property type="project" value="TreeGrafter"/>
</dbReference>
<dbReference type="InterPro" id="IPR002123">
    <property type="entry name" value="Plipid/glycerol_acylTrfase"/>
</dbReference>
<keyword evidence="2 5" id="KW-0012">Acyltransferase</keyword>
<dbReference type="SUPFAM" id="SSF69593">
    <property type="entry name" value="Glycerol-3-phosphate (1)-acyltransferase"/>
    <property type="match status" value="1"/>
</dbReference>
<keyword evidence="3" id="KW-1133">Transmembrane helix</keyword>
<dbReference type="GeneID" id="30911406"/>
<reference evidence="6" key="1">
    <citation type="submission" date="2016-06" db="EMBL/GenBank/DDBJ databases">
        <title>First high quality genome sequence of Plasmodium coatneyi using continuous long reads from single molecule, real-time sequencing.</title>
        <authorList>
            <person name="Chien J.-T."/>
            <person name="Pakala S.B."/>
            <person name="Geraldo J.A."/>
            <person name="Lapp S.A."/>
            <person name="Barnwell J.W."/>
            <person name="Kissinger J.C."/>
            <person name="Galinski M.R."/>
            <person name="Humphrey J.C."/>
        </authorList>
    </citation>
    <scope>NUCLEOTIDE SEQUENCE [LARGE SCALE GENOMIC DNA]</scope>
    <source>
        <strain evidence="6">Hackeri</strain>
    </source>
</reference>
<organism evidence="5 6">
    <name type="scientific">Plasmodium coatneyi</name>
    <dbReference type="NCBI Taxonomy" id="208452"/>
    <lineage>
        <taxon>Eukaryota</taxon>
        <taxon>Sar</taxon>
        <taxon>Alveolata</taxon>
        <taxon>Apicomplexa</taxon>
        <taxon>Aconoidasida</taxon>
        <taxon>Haemosporida</taxon>
        <taxon>Plasmodiidae</taxon>
        <taxon>Plasmodium</taxon>
    </lineage>
</organism>
<dbReference type="Pfam" id="PF01553">
    <property type="entry name" value="Acyltransferase"/>
    <property type="match status" value="1"/>
</dbReference>
<feature type="domain" description="Phospholipid/glycerol acyltransferase" evidence="4">
    <location>
        <begin position="97"/>
        <end position="220"/>
    </location>
</feature>
<name>A0A1B1E4A6_9APIC</name>
<proteinExistence type="predicted"/>
<evidence type="ECO:0000313" key="5">
    <source>
        <dbReference type="EMBL" id="ANQ09826.1"/>
    </source>
</evidence>
<protein>
    <submittedName>
        <fullName evidence="5">Acyltransferase</fullName>
    </submittedName>
</protein>
<keyword evidence="3" id="KW-0472">Membrane</keyword>
<dbReference type="PANTHER" id="PTHR10434">
    <property type="entry name" value="1-ACYL-SN-GLYCEROL-3-PHOSPHATE ACYLTRANSFERASE"/>
    <property type="match status" value="1"/>
</dbReference>
<dbReference type="PANTHER" id="PTHR10434:SF11">
    <property type="entry name" value="1-ACYL-SN-GLYCEROL-3-PHOSPHATE ACYLTRANSFERASE"/>
    <property type="match status" value="1"/>
</dbReference>
<dbReference type="Proteomes" id="UP000092716">
    <property type="component" value="Chromosome 12"/>
</dbReference>
<dbReference type="CDD" id="cd07989">
    <property type="entry name" value="LPLAT_AGPAT-like"/>
    <property type="match status" value="1"/>
</dbReference>
<keyword evidence="3" id="KW-0812">Transmembrane</keyword>
<dbReference type="AlphaFoldDB" id="A0A1B1E4A6"/>
<dbReference type="GO" id="GO:0003841">
    <property type="term" value="F:1-acylglycerol-3-phosphate O-acyltransferase activity"/>
    <property type="evidence" value="ECO:0007669"/>
    <property type="project" value="TreeGrafter"/>
</dbReference>
<dbReference type="VEuPathDB" id="PlasmoDB:PCOAH_00046750"/>
<feature type="transmembrane region" description="Helical" evidence="3">
    <location>
        <begin position="60"/>
        <end position="80"/>
    </location>
</feature>
<dbReference type="KEGG" id="pcot:PCOAH_00046750"/>
<sequence>MEDLQRRRDKQANVIIRLIGTLYIYFLIVLVMTLALVSQMICFVLFFPLIICSKEARVTIFGYCFRICMYFILCPLNPFWKLQIIRKPKKGYTPSKTLLFVNHLSSLDPWVVNAATLQWNLKYVFKASLFRIPIAGQALYLGGDIPIYFTKGKGGWEVKPGSVAEVMRTCKEYQGMNISIVVFPEGTRSLSGQLQFFKPGFFKFAIENNYEILPCALHGSGKLWKVKSILFNVGTAYLSFGEPFYPTPGMTVDELKEKTRYAIFDLIKEFPDYDPETDKLATEMTKSRGHGL</sequence>
<feature type="transmembrane region" description="Helical" evidence="3">
    <location>
        <begin position="21"/>
        <end position="48"/>
    </location>
</feature>
<dbReference type="EMBL" id="CP016250">
    <property type="protein sequence ID" value="ANQ09826.1"/>
    <property type="molecule type" value="Genomic_DNA"/>
</dbReference>
<evidence type="ECO:0000256" key="3">
    <source>
        <dbReference type="SAM" id="Phobius"/>
    </source>
</evidence>
<evidence type="ECO:0000256" key="2">
    <source>
        <dbReference type="ARBA" id="ARBA00023315"/>
    </source>
</evidence>
<dbReference type="RefSeq" id="XP_019916521.1">
    <property type="nucleotide sequence ID" value="XM_020061459.1"/>
</dbReference>
<keyword evidence="1 5" id="KW-0808">Transferase</keyword>
<gene>
    <name evidence="5" type="ORF">PCOAH_00046750</name>
</gene>
<dbReference type="GO" id="GO:0006654">
    <property type="term" value="P:phosphatidic acid biosynthetic process"/>
    <property type="evidence" value="ECO:0007669"/>
    <property type="project" value="TreeGrafter"/>
</dbReference>
<dbReference type="SMART" id="SM00563">
    <property type="entry name" value="PlsC"/>
    <property type="match status" value="1"/>
</dbReference>
<accession>A0A1B1E4A6</accession>
<evidence type="ECO:0000256" key="1">
    <source>
        <dbReference type="ARBA" id="ARBA00022679"/>
    </source>
</evidence>
<dbReference type="OrthoDB" id="417078at2759"/>